<proteinExistence type="predicted"/>
<evidence type="ECO:0000313" key="3">
    <source>
        <dbReference type="EMBL" id="MDW4574097.1"/>
    </source>
</evidence>
<evidence type="ECO:0000259" key="2">
    <source>
        <dbReference type="Pfam" id="PF23636"/>
    </source>
</evidence>
<feature type="domain" description="DUF7144" evidence="2">
    <location>
        <begin position="14"/>
        <end position="128"/>
    </location>
</feature>
<accession>A0ABU4H435</accession>
<name>A0ABU4H435_9MICO</name>
<keyword evidence="1" id="KW-1133">Transmembrane helix</keyword>
<keyword evidence="1" id="KW-0812">Transmembrane</keyword>
<keyword evidence="4" id="KW-1185">Reference proteome</keyword>
<dbReference type="RefSeq" id="WP_318354598.1">
    <property type="nucleotide sequence ID" value="NZ_JAWQEV010000005.1"/>
</dbReference>
<evidence type="ECO:0000256" key="1">
    <source>
        <dbReference type="SAM" id="Phobius"/>
    </source>
</evidence>
<dbReference type="EMBL" id="JAWQEV010000005">
    <property type="protein sequence ID" value="MDW4574097.1"/>
    <property type="molecule type" value="Genomic_DNA"/>
</dbReference>
<feature type="transmembrane region" description="Helical" evidence="1">
    <location>
        <begin position="58"/>
        <end position="78"/>
    </location>
</feature>
<dbReference type="Pfam" id="PF23636">
    <property type="entry name" value="DUF7144"/>
    <property type="match status" value="1"/>
</dbReference>
<feature type="transmembrane region" description="Helical" evidence="1">
    <location>
        <begin position="12"/>
        <end position="38"/>
    </location>
</feature>
<dbReference type="InterPro" id="IPR055568">
    <property type="entry name" value="DUF7144"/>
</dbReference>
<sequence length="137" mass="14535">MTDNDTTVTGWVGWGVFAAIVLLVAGALDAFHGLQALIGPDTAYFVGEAGLFSIDVQGWGWWHLISGALLILVGLALLSGATWARVVAIILVALNAIGQLTLIAAQPWLSLALLALDVLVIYALTVHGHELKARRQR</sequence>
<keyword evidence="1" id="KW-0472">Membrane</keyword>
<gene>
    <name evidence="3" type="ORF">R8Z58_15055</name>
</gene>
<feature type="transmembrane region" description="Helical" evidence="1">
    <location>
        <begin position="108"/>
        <end position="127"/>
    </location>
</feature>
<feature type="transmembrane region" description="Helical" evidence="1">
    <location>
        <begin position="83"/>
        <end position="102"/>
    </location>
</feature>
<reference evidence="3 4" key="1">
    <citation type="submission" date="2023-11" db="EMBL/GenBank/DDBJ databases">
        <title>Draft genome sequence of Microbacterium arthrosphaerae JCM 30492.</title>
        <authorList>
            <person name="Zhang G."/>
            <person name="Ding Y."/>
        </authorList>
    </citation>
    <scope>NUCLEOTIDE SEQUENCE [LARGE SCALE GENOMIC DNA]</scope>
    <source>
        <strain evidence="3 4">JCM 30492</strain>
    </source>
</reference>
<protein>
    <recommendedName>
        <fullName evidence="2">DUF7144 domain-containing protein</fullName>
    </recommendedName>
</protein>
<comment type="caution">
    <text evidence="3">The sequence shown here is derived from an EMBL/GenBank/DDBJ whole genome shotgun (WGS) entry which is preliminary data.</text>
</comment>
<dbReference type="Proteomes" id="UP001283109">
    <property type="component" value="Unassembled WGS sequence"/>
</dbReference>
<evidence type="ECO:0000313" key="4">
    <source>
        <dbReference type="Proteomes" id="UP001283109"/>
    </source>
</evidence>
<organism evidence="3 4">
    <name type="scientific">Microbacterium arthrosphaerae</name>
    <dbReference type="NCBI Taxonomy" id="792652"/>
    <lineage>
        <taxon>Bacteria</taxon>
        <taxon>Bacillati</taxon>
        <taxon>Actinomycetota</taxon>
        <taxon>Actinomycetes</taxon>
        <taxon>Micrococcales</taxon>
        <taxon>Microbacteriaceae</taxon>
        <taxon>Microbacterium</taxon>
    </lineage>
</organism>